<evidence type="ECO:0000256" key="6">
    <source>
        <dbReference type="ARBA" id="ARBA00023136"/>
    </source>
</evidence>
<gene>
    <name evidence="9" type="ORF">FPZ49_03345</name>
</gene>
<feature type="transmembrane region" description="Helical" evidence="7">
    <location>
        <begin position="231"/>
        <end position="253"/>
    </location>
</feature>
<dbReference type="InterPro" id="IPR051393">
    <property type="entry name" value="ABC_transporter_permease"/>
</dbReference>
<organism evidence="9 10">
    <name type="scientific">Paenibacillus cremeus</name>
    <dbReference type="NCBI Taxonomy" id="2163881"/>
    <lineage>
        <taxon>Bacteria</taxon>
        <taxon>Bacillati</taxon>
        <taxon>Bacillota</taxon>
        <taxon>Bacilli</taxon>
        <taxon>Bacillales</taxon>
        <taxon>Paenibacillaceae</taxon>
        <taxon>Paenibacillus</taxon>
    </lineage>
</organism>
<dbReference type="SUPFAM" id="SSF161098">
    <property type="entry name" value="MetI-like"/>
    <property type="match status" value="1"/>
</dbReference>
<dbReference type="AlphaFoldDB" id="A0A559KGN0"/>
<keyword evidence="2 7" id="KW-0813">Transport</keyword>
<dbReference type="PANTHER" id="PTHR30193">
    <property type="entry name" value="ABC TRANSPORTER PERMEASE PROTEIN"/>
    <property type="match status" value="1"/>
</dbReference>
<dbReference type="Proteomes" id="UP000317036">
    <property type="component" value="Unassembled WGS sequence"/>
</dbReference>
<evidence type="ECO:0000256" key="7">
    <source>
        <dbReference type="RuleBase" id="RU363032"/>
    </source>
</evidence>
<comment type="subcellular location">
    <subcellularLocation>
        <location evidence="1 7">Cell membrane</location>
        <topology evidence="1 7">Multi-pass membrane protein</topology>
    </subcellularLocation>
</comment>
<feature type="transmembrane region" description="Helical" evidence="7">
    <location>
        <begin position="287"/>
        <end position="307"/>
    </location>
</feature>
<comment type="similarity">
    <text evidence="7">Belongs to the binding-protein-dependent transport system permease family.</text>
</comment>
<evidence type="ECO:0000256" key="4">
    <source>
        <dbReference type="ARBA" id="ARBA00022692"/>
    </source>
</evidence>
<protein>
    <submittedName>
        <fullName evidence="9">Sugar ABC transporter permease</fullName>
    </submittedName>
</protein>
<comment type="caution">
    <text evidence="9">The sequence shown here is derived from an EMBL/GenBank/DDBJ whole genome shotgun (WGS) entry which is preliminary data.</text>
</comment>
<proteinExistence type="inferred from homology"/>
<evidence type="ECO:0000256" key="1">
    <source>
        <dbReference type="ARBA" id="ARBA00004651"/>
    </source>
</evidence>
<evidence type="ECO:0000256" key="2">
    <source>
        <dbReference type="ARBA" id="ARBA00022448"/>
    </source>
</evidence>
<dbReference type="EMBL" id="VNJI01000003">
    <property type="protein sequence ID" value="TVY11281.1"/>
    <property type="molecule type" value="Genomic_DNA"/>
</dbReference>
<accession>A0A559KGN0</accession>
<keyword evidence="5 7" id="KW-1133">Transmembrane helix</keyword>
<dbReference type="PROSITE" id="PS50928">
    <property type="entry name" value="ABC_TM1"/>
    <property type="match status" value="1"/>
</dbReference>
<feature type="transmembrane region" description="Helical" evidence="7">
    <location>
        <begin position="147"/>
        <end position="168"/>
    </location>
</feature>
<feature type="transmembrane region" description="Helical" evidence="7">
    <location>
        <begin position="180"/>
        <end position="197"/>
    </location>
</feature>
<feature type="transmembrane region" description="Helical" evidence="7">
    <location>
        <begin position="84"/>
        <end position="107"/>
    </location>
</feature>
<evidence type="ECO:0000256" key="5">
    <source>
        <dbReference type="ARBA" id="ARBA00022989"/>
    </source>
</evidence>
<dbReference type="Pfam" id="PF00528">
    <property type="entry name" value="BPD_transp_1"/>
    <property type="match status" value="1"/>
</dbReference>
<feature type="transmembrane region" description="Helical" evidence="7">
    <location>
        <begin position="334"/>
        <end position="354"/>
    </location>
</feature>
<dbReference type="GO" id="GO:0055085">
    <property type="term" value="P:transmembrane transport"/>
    <property type="evidence" value="ECO:0007669"/>
    <property type="project" value="InterPro"/>
</dbReference>
<feature type="domain" description="ABC transmembrane type-1" evidence="8">
    <location>
        <begin position="143"/>
        <end position="355"/>
    </location>
</feature>
<keyword evidence="10" id="KW-1185">Reference proteome</keyword>
<keyword evidence="3" id="KW-1003">Cell membrane</keyword>
<evidence type="ECO:0000313" key="9">
    <source>
        <dbReference type="EMBL" id="TVY11281.1"/>
    </source>
</evidence>
<evidence type="ECO:0000313" key="10">
    <source>
        <dbReference type="Proteomes" id="UP000317036"/>
    </source>
</evidence>
<keyword evidence="4 7" id="KW-0812">Transmembrane</keyword>
<dbReference type="InterPro" id="IPR035906">
    <property type="entry name" value="MetI-like_sf"/>
</dbReference>
<evidence type="ECO:0000259" key="8">
    <source>
        <dbReference type="PROSITE" id="PS50928"/>
    </source>
</evidence>
<keyword evidence="6 7" id="KW-0472">Membrane</keyword>
<dbReference type="Gene3D" id="1.10.3720.10">
    <property type="entry name" value="MetI-like"/>
    <property type="match status" value="1"/>
</dbReference>
<dbReference type="InterPro" id="IPR000515">
    <property type="entry name" value="MetI-like"/>
</dbReference>
<dbReference type="CDD" id="cd06261">
    <property type="entry name" value="TM_PBP2"/>
    <property type="match status" value="1"/>
</dbReference>
<sequence length="363" mass="41767">MEEIRPSLRTKRQIISIRCYRNTRSKSAGESGMSSLEAVLLSHNKRQEERGGDMSMQADKTVLQAASKPARRNYLYLRQIRDGYFFIFPAMVIMGLFTVYPSIHLFWMSLNRYRMVEGEQHAQFIGLSYYIAAFDDPLFLKTLWNSFYFPLVITPLQTALALFIAILLSGKTRGISFFRTTYFIPVIMSFVIVGMFWKEMLNTNSGVINGMLAVLHLPPLSFLTDPQMAKLSIAMVSMWRGWGWYLVIFIAALTQVPKELYESGSIDGTNAWQKFYYITLPMIRRSMLFVIIVSTMNCIKLFTPIMVMTNGGPADSTRTIVHYIWSMAFRSGDFGYAGAMAVILFFIIMFISFVQYQFMKNED</sequence>
<dbReference type="GO" id="GO:0005886">
    <property type="term" value="C:plasma membrane"/>
    <property type="evidence" value="ECO:0007669"/>
    <property type="project" value="UniProtKB-SubCell"/>
</dbReference>
<evidence type="ECO:0000256" key="3">
    <source>
        <dbReference type="ARBA" id="ARBA00022475"/>
    </source>
</evidence>
<name>A0A559KGN0_9BACL</name>
<reference evidence="9 10" key="1">
    <citation type="submission" date="2019-07" db="EMBL/GenBank/DDBJ databases">
        <authorList>
            <person name="Kim J."/>
        </authorList>
    </citation>
    <scope>NUCLEOTIDE SEQUENCE [LARGE SCALE GENOMIC DNA]</scope>
    <source>
        <strain evidence="9 10">JC52</strain>
    </source>
</reference>
<dbReference type="OrthoDB" id="9788108at2"/>
<dbReference type="PANTHER" id="PTHR30193:SF37">
    <property type="entry name" value="INNER MEMBRANE ABC TRANSPORTER PERMEASE PROTEIN YCJO"/>
    <property type="match status" value="1"/>
</dbReference>